<dbReference type="Pfam" id="PF13561">
    <property type="entry name" value="adh_short_C2"/>
    <property type="match status" value="1"/>
</dbReference>
<dbReference type="GO" id="GO:0004316">
    <property type="term" value="F:3-oxoacyl-[acyl-carrier-protein] reductase (NADPH) activity"/>
    <property type="evidence" value="ECO:0007669"/>
    <property type="project" value="UniProtKB-EC"/>
</dbReference>
<gene>
    <name evidence="7" type="ORF">CQY20_04305</name>
    <name evidence="6" type="ORF">MAGR_15360</name>
</gene>
<dbReference type="PRINTS" id="PR00081">
    <property type="entry name" value="GDHRDH"/>
</dbReference>
<dbReference type="PANTHER" id="PTHR42879">
    <property type="entry name" value="3-OXOACYL-(ACYL-CARRIER-PROTEIN) REDUCTASE"/>
    <property type="match status" value="1"/>
</dbReference>
<evidence type="ECO:0000313" key="6">
    <source>
        <dbReference type="EMBL" id="GFG50095.1"/>
    </source>
</evidence>
<dbReference type="InterPro" id="IPR050259">
    <property type="entry name" value="SDR"/>
</dbReference>
<proteinExistence type="inferred from homology"/>
<evidence type="ECO:0000256" key="5">
    <source>
        <dbReference type="ARBA" id="ARBA00047400"/>
    </source>
</evidence>
<dbReference type="Gene3D" id="3.40.50.720">
    <property type="entry name" value="NAD(P)-binding Rossmann-like Domain"/>
    <property type="match status" value="1"/>
</dbReference>
<dbReference type="AlphaFoldDB" id="A0A2A7NC32"/>
<dbReference type="Proteomes" id="UP000220914">
    <property type="component" value="Unassembled WGS sequence"/>
</dbReference>
<evidence type="ECO:0000256" key="3">
    <source>
        <dbReference type="ARBA" id="ARBA00022512"/>
    </source>
</evidence>
<name>A0A2A7NC32_MYCAG</name>
<accession>A0A2A7NC32</accession>
<comment type="caution">
    <text evidence="7">The sequence shown here is derived from an EMBL/GenBank/DDBJ whole genome shotgun (WGS) entry which is preliminary data.</text>
</comment>
<reference evidence="6 9" key="2">
    <citation type="journal article" date="2019" name="Emerg. Microbes Infect.">
        <title>Comprehensive subspecies identification of 175 nontuberculous mycobacteria species based on 7547 genomic profiles.</title>
        <authorList>
            <person name="Matsumoto Y."/>
            <person name="Kinjo T."/>
            <person name="Motooka D."/>
            <person name="Nabeya D."/>
            <person name="Jung N."/>
            <person name="Uechi K."/>
            <person name="Horii T."/>
            <person name="Iida T."/>
            <person name="Fujita J."/>
            <person name="Nakamura S."/>
        </authorList>
    </citation>
    <scope>NUCLEOTIDE SEQUENCE [LARGE SCALE GENOMIC DNA]</scope>
    <source>
        <strain evidence="6 9">JCM 6377</strain>
    </source>
</reference>
<keyword evidence="3" id="KW-0964">Secreted</keyword>
<evidence type="ECO:0000313" key="9">
    <source>
        <dbReference type="Proteomes" id="UP000465302"/>
    </source>
</evidence>
<dbReference type="PANTHER" id="PTHR42879:SF6">
    <property type="entry name" value="NADPH-DEPENDENT REDUCTASE BACG"/>
    <property type="match status" value="1"/>
</dbReference>
<keyword evidence="8" id="KW-1185">Reference proteome</keyword>
<evidence type="ECO:0000256" key="4">
    <source>
        <dbReference type="ARBA" id="ARBA00040781"/>
    </source>
</evidence>
<sequence>MDLGLANRTALVLGAGGGLGGAIAVGLAREGASVALADVNEEALNSVSGEVAKYRGRVHSQKWNLADIEDIDRHVSEIEDRLGTIEILVNITGGPPPTPVADQPVDLWQDSFRSMVLSVIKITDRVLPGMRVRRWGRIITSVSSGVISPIPNLGLSNSLRLALVGWSKTLANEVAADGVTANVIAPGRIGTDRIRFLDEAKARRESREVADVVEESVAAIPMGRYGRPQEYADAVAFLASNQASYITGSITRVDGGYIPAV</sequence>
<dbReference type="InterPro" id="IPR002347">
    <property type="entry name" value="SDR_fam"/>
</dbReference>
<dbReference type="Proteomes" id="UP000465302">
    <property type="component" value="Unassembled WGS sequence"/>
</dbReference>
<comment type="catalytic activity">
    <reaction evidence="5">
        <text>a (3R)-hydroxyacyl-[ACP] + NADP(+) = a 3-oxoacyl-[ACP] + NADPH + H(+)</text>
        <dbReference type="Rhea" id="RHEA:17397"/>
        <dbReference type="Rhea" id="RHEA-COMP:9916"/>
        <dbReference type="Rhea" id="RHEA-COMP:9945"/>
        <dbReference type="ChEBI" id="CHEBI:15378"/>
        <dbReference type="ChEBI" id="CHEBI:57783"/>
        <dbReference type="ChEBI" id="CHEBI:58349"/>
        <dbReference type="ChEBI" id="CHEBI:78776"/>
        <dbReference type="ChEBI" id="CHEBI:78827"/>
        <dbReference type="EC" id="1.1.1.100"/>
    </reaction>
    <physiologicalReaction direction="right-to-left" evidence="5">
        <dbReference type="Rhea" id="RHEA:17399"/>
    </physiologicalReaction>
</comment>
<dbReference type="EMBL" id="BLKS01000001">
    <property type="protein sequence ID" value="GFG50095.1"/>
    <property type="molecule type" value="Genomic_DNA"/>
</dbReference>
<protein>
    <recommendedName>
        <fullName evidence="4">3-oxoacyl-[acyl-carrier-protein] reductase MabA</fullName>
    </recommendedName>
</protein>
<dbReference type="OrthoDB" id="9793325at2"/>
<dbReference type="RefSeq" id="WP_097938430.1">
    <property type="nucleotide sequence ID" value="NZ_BLKS01000001.1"/>
</dbReference>
<evidence type="ECO:0000313" key="8">
    <source>
        <dbReference type="Proteomes" id="UP000220914"/>
    </source>
</evidence>
<comment type="subcellular location">
    <subcellularLocation>
        <location evidence="1">Secreted</location>
        <location evidence="1">Cell wall</location>
    </subcellularLocation>
</comment>
<evidence type="ECO:0000313" key="7">
    <source>
        <dbReference type="EMBL" id="PEG41682.1"/>
    </source>
</evidence>
<evidence type="ECO:0000256" key="1">
    <source>
        <dbReference type="ARBA" id="ARBA00004191"/>
    </source>
</evidence>
<organism evidence="7 8">
    <name type="scientific">Mycolicibacterium agri</name>
    <name type="common">Mycobacterium agri</name>
    <dbReference type="NCBI Taxonomy" id="36811"/>
    <lineage>
        <taxon>Bacteria</taxon>
        <taxon>Bacillati</taxon>
        <taxon>Actinomycetota</taxon>
        <taxon>Actinomycetes</taxon>
        <taxon>Mycobacteriales</taxon>
        <taxon>Mycobacteriaceae</taxon>
        <taxon>Mycolicibacterium</taxon>
    </lineage>
</organism>
<keyword evidence="3" id="KW-0134">Cell wall</keyword>
<reference evidence="6" key="3">
    <citation type="submission" date="2020-02" db="EMBL/GenBank/DDBJ databases">
        <authorList>
            <person name="Matsumoto Y."/>
            <person name="Motooka D."/>
            <person name="Nakamura S."/>
        </authorList>
    </citation>
    <scope>NUCLEOTIDE SEQUENCE</scope>
    <source>
        <strain evidence="6">JCM 6377</strain>
    </source>
</reference>
<dbReference type="EMBL" id="PDCP01000005">
    <property type="protein sequence ID" value="PEG41682.1"/>
    <property type="molecule type" value="Genomic_DNA"/>
</dbReference>
<evidence type="ECO:0000256" key="2">
    <source>
        <dbReference type="ARBA" id="ARBA00006484"/>
    </source>
</evidence>
<dbReference type="InterPro" id="IPR036291">
    <property type="entry name" value="NAD(P)-bd_dom_sf"/>
</dbReference>
<dbReference type="SUPFAM" id="SSF51735">
    <property type="entry name" value="NAD(P)-binding Rossmann-fold domains"/>
    <property type="match status" value="1"/>
</dbReference>
<comment type="similarity">
    <text evidence="2">Belongs to the short-chain dehydrogenases/reductases (SDR) family.</text>
</comment>
<reference evidence="7 8" key="1">
    <citation type="submission" date="2017-10" db="EMBL/GenBank/DDBJ databases">
        <title>The new phylogeny of genus Mycobacterium.</title>
        <authorList>
            <person name="Tortoli E."/>
            <person name="Trovato A."/>
            <person name="Cirillo D.M."/>
        </authorList>
    </citation>
    <scope>NUCLEOTIDE SEQUENCE [LARGE SCALE GENOMIC DNA]</scope>
    <source>
        <strain evidence="7 8">CCUG37673</strain>
    </source>
</reference>